<dbReference type="PRINTS" id="PR00344">
    <property type="entry name" value="BCTRLSENSOR"/>
</dbReference>
<dbReference type="SMART" id="SM00387">
    <property type="entry name" value="HATPase_c"/>
    <property type="match status" value="1"/>
</dbReference>
<dbReference type="InterPro" id="IPR003594">
    <property type="entry name" value="HATPase_dom"/>
</dbReference>
<evidence type="ECO:0000256" key="1">
    <source>
        <dbReference type="ARBA" id="ARBA00000085"/>
    </source>
</evidence>
<keyword evidence="3" id="KW-0597">Phosphoprotein</keyword>
<dbReference type="InterPro" id="IPR004358">
    <property type="entry name" value="Sig_transdc_His_kin-like_C"/>
</dbReference>
<organism evidence="5 6">
    <name type="scientific">Pseudoduganella ginsengisoli</name>
    <dbReference type="NCBI Taxonomy" id="1462440"/>
    <lineage>
        <taxon>Bacteria</taxon>
        <taxon>Pseudomonadati</taxon>
        <taxon>Pseudomonadota</taxon>
        <taxon>Betaproteobacteria</taxon>
        <taxon>Burkholderiales</taxon>
        <taxon>Oxalobacteraceae</taxon>
        <taxon>Telluria group</taxon>
        <taxon>Pseudoduganella</taxon>
    </lineage>
</organism>
<dbReference type="InterPro" id="IPR011990">
    <property type="entry name" value="TPR-like_helical_dom_sf"/>
</dbReference>
<comment type="catalytic activity">
    <reaction evidence="1">
        <text>ATP + protein L-histidine = ADP + protein N-phospho-L-histidine.</text>
        <dbReference type="EC" id="2.7.13.3"/>
    </reaction>
</comment>
<gene>
    <name evidence="5" type="ORF">GM668_20595</name>
</gene>
<dbReference type="SUPFAM" id="SSF47384">
    <property type="entry name" value="Homodimeric domain of signal transducing histidine kinase"/>
    <property type="match status" value="1"/>
</dbReference>
<proteinExistence type="predicted"/>
<reference evidence="5 6" key="1">
    <citation type="submission" date="2019-11" db="EMBL/GenBank/DDBJ databases">
        <title>Type strains purchased from KCTC, JCM and DSMZ.</title>
        <authorList>
            <person name="Lu H."/>
        </authorList>
    </citation>
    <scope>NUCLEOTIDE SEQUENCE [LARGE SCALE GENOMIC DNA]</scope>
    <source>
        <strain evidence="5 6">KCTC 42409</strain>
    </source>
</reference>
<feature type="domain" description="Histidine kinase" evidence="4">
    <location>
        <begin position="698"/>
        <end position="929"/>
    </location>
</feature>
<sequence>MDMFAVDDEVAQWEVALLPLRGAARLPLLLPLAWHMRQRDSARADQLAAEAQSLLGPDDVAGRARMQLVRAEVQWLNGSLDAAEAQAQQAFATLCASGDHAGCADAHWLQAWIAIDRGDHGRRDTELELAMAAAETAGDSKRMRIIEAVTGRWEILRNPTESQYWTERLIHSNGPDFRLLPPDIATWVNDYFGIACSQSGNFGTAAGHYIQCYEKALETGQLRAAITAATNIGEDYTNLNNHQASLEWMQCALDLSRPTGWPRSVGASLMHTADTMRRLGRIEAAEELLREALDILAPISGARSYAIALQYLGDLSLDKSDYMGALDAFTRLGARAAALQQADFFTVAKRGQAHALSGMDRPEEALAAAHEAVRLAAEQNNVYHEILALRVLALIHRRHQLPAPEGMTELNASLHYLHKAIAVGATIDGYTLPGELLDAVAHEYALAGSYQQAYETALAARAAWDKTHSEEATNRAVAMQVHHETEHARAEGQHHLELAALEARRAELLQQTSATLERLSVIGQEITAHLDASAVFDVLNRHVQALLPAHTFAIYLHDAAAAALLRAFGLEGGAPLPTTVIALDSASSYSVRALHERREVYVEDLSKSDFYNAVPGTCHNLSGLYVPLLAGDRALGVMTVQSQTVSAYGERERLIFRTLCAYGAIALDNAEAYRQLQNAQTQLVSQEKLAALGSLMAGVAHELNTPIGNSLLIASTLQQKTAEIETQMNGAGLRRSDLANYIADSKKASELVMRGLTSAADLVNSFKQVAVDRTTEQRRMFNLQQVTHEIVATMMNRIRNANHAIEYDVPDGLAMDSYPGPFGQVIANFINNALLHAFENRQHGQMKLSAAPHGDNRVVVTFSDNGNGIAPNHLTRIFDPFFTTKLGQGGSGLGLSISYNIVTSLLGGQISVASGPDGTTFTLELPLTAPEHEDSGPAAIYH</sequence>
<dbReference type="Gene3D" id="3.30.450.40">
    <property type="match status" value="1"/>
</dbReference>
<dbReference type="PROSITE" id="PS50109">
    <property type="entry name" value="HIS_KIN"/>
    <property type="match status" value="1"/>
</dbReference>
<evidence type="ECO:0000256" key="2">
    <source>
        <dbReference type="ARBA" id="ARBA00012438"/>
    </source>
</evidence>
<comment type="caution">
    <text evidence="5">The sequence shown here is derived from an EMBL/GenBank/DDBJ whole genome shotgun (WGS) entry which is preliminary data.</text>
</comment>
<dbReference type="GO" id="GO:0000155">
    <property type="term" value="F:phosphorelay sensor kinase activity"/>
    <property type="evidence" value="ECO:0007669"/>
    <property type="project" value="InterPro"/>
</dbReference>
<dbReference type="SMART" id="SM00065">
    <property type="entry name" value="GAF"/>
    <property type="match status" value="1"/>
</dbReference>
<dbReference type="Gene3D" id="3.30.565.10">
    <property type="entry name" value="Histidine kinase-like ATPase, C-terminal domain"/>
    <property type="match status" value="1"/>
</dbReference>
<dbReference type="SUPFAM" id="SSF48452">
    <property type="entry name" value="TPR-like"/>
    <property type="match status" value="1"/>
</dbReference>
<dbReference type="Pfam" id="PF13185">
    <property type="entry name" value="GAF_2"/>
    <property type="match status" value="1"/>
</dbReference>
<accession>A0A6L6Q4V7</accession>
<evidence type="ECO:0000313" key="6">
    <source>
        <dbReference type="Proteomes" id="UP000484015"/>
    </source>
</evidence>
<dbReference type="InterPro" id="IPR003661">
    <property type="entry name" value="HisK_dim/P_dom"/>
</dbReference>
<dbReference type="OrthoDB" id="8728894at2"/>
<evidence type="ECO:0000259" key="4">
    <source>
        <dbReference type="PROSITE" id="PS50109"/>
    </source>
</evidence>
<dbReference type="PANTHER" id="PTHR43065:SF47">
    <property type="match status" value="1"/>
</dbReference>
<protein>
    <recommendedName>
        <fullName evidence="2">histidine kinase</fullName>
        <ecNumber evidence="2">2.7.13.3</ecNumber>
    </recommendedName>
</protein>
<dbReference type="InterPro" id="IPR005467">
    <property type="entry name" value="His_kinase_dom"/>
</dbReference>
<dbReference type="InterPro" id="IPR003018">
    <property type="entry name" value="GAF"/>
</dbReference>
<dbReference type="Gene3D" id="1.10.287.130">
    <property type="match status" value="1"/>
</dbReference>
<dbReference type="EC" id="2.7.13.3" evidence="2"/>
<dbReference type="EMBL" id="WNLA01000015">
    <property type="protein sequence ID" value="MTW04479.1"/>
    <property type="molecule type" value="Genomic_DNA"/>
</dbReference>
<evidence type="ECO:0000256" key="3">
    <source>
        <dbReference type="ARBA" id="ARBA00022553"/>
    </source>
</evidence>
<dbReference type="AlphaFoldDB" id="A0A6L6Q4V7"/>
<name>A0A6L6Q4V7_9BURK</name>
<dbReference type="InterPro" id="IPR029016">
    <property type="entry name" value="GAF-like_dom_sf"/>
</dbReference>
<dbReference type="InterPro" id="IPR036097">
    <property type="entry name" value="HisK_dim/P_sf"/>
</dbReference>
<evidence type="ECO:0000313" key="5">
    <source>
        <dbReference type="EMBL" id="MTW04479.1"/>
    </source>
</evidence>
<dbReference type="InterPro" id="IPR036890">
    <property type="entry name" value="HATPase_C_sf"/>
</dbReference>
<dbReference type="SUPFAM" id="SSF55874">
    <property type="entry name" value="ATPase domain of HSP90 chaperone/DNA topoisomerase II/histidine kinase"/>
    <property type="match status" value="1"/>
</dbReference>
<dbReference type="Pfam" id="PF02518">
    <property type="entry name" value="HATPase_c"/>
    <property type="match status" value="1"/>
</dbReference>
<dbReference type="Gene3D" id="1.25.40.10">
    <property type="entry name" value="Tetratricopeptide repeat domain"/>
    <property type="match status" value="1"/>
</dbReference>
<keyword evidence="6" id="KW-1185">Reference proteome</keyword>
<dbReference type="SUPFAM" id="SSF55781">
    <property type="entry name" value="GAF domain-like"/>
    <property type="match status" value="1"/>
</dbReference>
<dbReference type="Proteomes" id="UP000484015">
    <property type="component" value="Unassembled WGS sequence"/>
</dbReference>
<dbReference type="PANTHER" id="PTHR43065">
    <property type="entry name" value="SENSOR HISTIDINE KINASE"/>
    <property type="match status" value="1"/>
</dbReference>
<dbReference type="CDD" id="cd00082">
    <property type="entry name" value="HisKA"/>
    <property type="match status" value="1"/>
</dbReference>